<keyword evidence="3" id="KW-1185">Reference proteome</keyword>
<dbReference type="AlphaFoldDB" id="A0A8S1YID7"/>
<evidence type="ECO:0000313" key="3">
    <source>
        <dbReference type="Proteomes" id="UP000683925"/>
    </source>
</evidence>
<name>A0A8S1YID7_PAROT</name>
<reference evidence="2" key="1">
    <citation type="submission" date="2021-01" db="EMBL/GenBank/DDBJ databases">
        <authorList>
            <consortium name="Genoscope - CEA"/>
            <person name="William W."/>
        </authorList>
    </citation>
    <scope>NUCLEOTIDE SEQUENCE</scope>
</reference>
<proteinExistence type="predicted"/>
<evidence type="ECO:0000313" key="2">
    <source>
        <dbReference type="EMBL" id="CAD8214506.1"/>
    </source>
</evidence>
<keyword evidence="1" id="KW-0175">Coiled coil</keyword>
<feature type="coiled-coil region" evidence="1">
    <location>
        <begin position="63"/>
        <end position="104"/>
    </location>
</feature>
<comment type="caution">
    <text evidence="2">The sequence shown here is derived from an EMBL/GenBank/DDBJ whole genome shotgun (WGS) entry which is preliminary data.</text>
</comment>
<sequence>MNDYMDYIKGIKTYIDDSANKIQDKVAEIVRIDDIKDLNKMQTKKYRHRNNNNQPSLVTSGEVSQAEIELQKLQQQNHQLHEKMKELEEQRTNLKFQLGKYRQLIADKRKLLNKECRDGFQLLTQTRRPRIMSEKKSKSPQLFLTSTSTSTMSQKKLTQVHILLMDVMKVERQPPIIRRTSFDQFMQLNKTEYFCYIHNHLPKIKEYFLEFLIYCDCVQIDIFFMDFLYFFINDYLLISIAEQLYQMQFIYQSRRSSLI</sequence>
<dbReference type="Proteomes" id="UP000683925">
    <property type="component" value="Unassembled WGS sequence"/>
</dbReference>
<gene>
    <name evidence="2" type="ORF">POCTA_138.1.T1800022</name>
</gene>
<evidence type="ECO:0000256" key="1">
    <source>
        <dbReference type="SAM" id="Coils"/>
    </source>
</evidence>
<organism evidence="2 3">
    <name type="scientific">Paramecium octaurelia</name>
    <dbReference type="NCBI Taxonomy" id="43137"/>
    <lineage>
        <taxon>Eukaryota</taxon>
        <taxon>Sar</taxon>
        <taxon>Alveolata</taxon>
        <taxon>Ciliophora</taxon>
        <taxon>Intramacronucleata</taxon>
        <taxon>Oligohymenophorea</taxon>
        <taxon>Peniculida</taxon>
        <taxon>Parameciidae</taxon>
        <taxon>Paramecium</taxon>
    </lineage>
</organism>
<protein>
    <submittedName>
        <fullName evidence="2">Uncharacterized protein</fullName>
    </submittedName>
</protein>
<dbReference type="EMBL" id="CAJJDP010000184">
    <property type="protein sequence ID" value="CAD8214506.1"/>
    <property type="molecule type" value="Genomic_DNA"/>
</dbReference>
<accession>A0A8S1YID7</accession>